<sequence length="154" mass="16734">MADEKNLRPPFAGKFHFKVGDLDIGMFTEVTGLAVSIDVEELPEGGQNAYTHKLLGRMRWPNIVFKRGLTNSDALFTWLSSFSGAGLTGKSNKITAGTGSISVLYQSGKPYRTWSLIGVKPVKWTGPRLAASSRDLAIEELEVCHSGFTVTVGK</sequence>
<dbReference type="Proteomes" id="UP000637628">
    <property type="component" value="Unassembled WGS sequence"/>
</dbReference>
<protein>
    <recommendedName>
        <fullName evidence="3">Phage tail protein</fullName>
    </recommendedName>
</protein>
<dbReference type="InterPro" id="IPR010667">
    <property type="entry name" value="Phage_T4_Gp19"/>
</dbReference>
<dbReference type="InterPro" id="IPR011747">
    <property type="entry name" value="CHP02241"/>
</dbReference>
<accession>A0ABQ3YTF9</accession>
<dbReference type="EMBL" id="BOML01000019">
    <property type="protein sequence ID" value="GIE00852.1"/>
    <property type="molecule type" value="Genomic_DNA"/>
</dbReference>
<organism evidence="1 2">
    <name type="scientific">Paractinoplanes durhamensis</name>
    <dbReference type="NCBI Taxonomy" id="113563"/>
    <lineage>
        <taxon>Bacteria</taxon>
        <taxon>Bacillati</taxon>
        <taxon>Actinomycetota</taxon>
        <taxon>Actinomycetes</taxon>
        <taxon>Micromonosporales</taxon>
        <taxon>Micromonosporaceae</taxon>
        <taxon>Paractinoplanes</taxon>
    </lineage>
</organism>
<dbReference type="RefSeq" id="WP_203726467.1">
    <property type="nucleotide sequence ID" value="NZ_BAAATX010000003.1"/>
</dbReference>
<evidence type="ECO:0000313" key="1">
    <source>
        <dbReference type="EMBL" id="GIE00852.1"/>
    </source>
</evidence>
<reference evidence="1 2" key="1">
    <citation type="submission" date="2021-01" db="EMBL/GenBank/DDBJ databases">
        <title>Whole genome shotgun sequence of Actinoplanes durhamensis NBRC 14914.</title>
        <authorList>
            <person name="Komaki H."/>
            <person name="Tamura T."/>
        </authorList>
    </citation>
    <scope>NUCLEOTIDE SEQUENCE [LARGE SCALE GENOMIC DNA]</scope>
    <source>
        <strain evidence="1 2">NBRC 14914</strain>
    </source>
</reference>
<evidence type="ECO:0008006" key="3">
    <source>
        <dbReference type="Google" id="ProtNLM"/>
    </source>
</evidence>
<name>A0ABQ3YTF9_9ACTN</name>
<dbReference type="PANTHER" id="PTHR38009">
    <property type="entry name" value="CONSERVED HYPOTHETICAL PHAGE TAIL PROTEIN"/>
    <property type="match status" value="1"/>
</dbReference>
<dbReference type="Pfam" id="PF06841">
    <property type="entry name" value="Phage_T4_gp19"/>
    <property type="match status" value="1"/>
</dbReference>
<evidence type="ECO:0000313" key="2">
    <source>
        <dbReference type="Proteomes" id="UP000637628"/>
    </source>
</evidence>
<dbReference type="PANTHER" id="PTHR38009:SF1">
    <property type="entry name" value="CONSERVED HYPOTHETICAL PHAGE TAIL PROTEIN"/>
    <property type="match status" value="1"/>
</dbReference>
<keyword evidence="2" id="KW-1185">Reference proteome</keyword>
<gene>
    <name evidence="1" type="ORF">Adu01nite_22020</name>
</gene>
<dbReference type="NCBIfam" id="TIGR02241">
    <property type="entry name" value="conserved hypothetical phage tail region protein"/>
    <property type="match status" value="1"/>
</dbReference>
<comment type="caution">
    <text evidence="1">The sequence shown here is derived from an EMBL/GenBank/DDBJ whole genome shotgun (WGS) entry which is preliminary data.</text>
</comment>
<proteinExistence type="predicted"/>